<keyword evidence="6" id="KW-0732">Signal</keyword>
<evidence type="ECO:0000256" key="7">
    <source>
        <dbReference type="ARBA" id="ARBA00023157"/>
    </source>
</evidence>
<keyword evidence="4" id="KW-0964">Secreted</keyword>
<evidence type="ECO:0000256" key="2">
    <source>
        <dbReference type="ARBA" id="ARBA00004613"/>
    </source>
</evidence>
<evidence type="ECO:0000256" key="1">
    <source>
        <dbReference type="ARBA" id="ARBA00004589"/>
    </source>
</evidence>
<keyword evidence="11" id="KW-1185">Reference proteome</keyword>
<evidence type="ECO:0000259" key="9">
    <source>
        <dbReference type="Pfam" id="PF05730"/>
    </source>
</evidence>
<evidence type="ECO:0000256" key="5">
    <source>
        <dbReference type="ARBA" id="ARBA00022622"/>
    </source>
</evidence>
<evidence type="ECO:0000313" key="11">
    <source>
        <dbReference type="Proteomes" id="UP000799429"/>
    </source>
</evidence>
<evidence type="ECO:0000313" key="10">
    <source>
        <dbReference type="EMBL" id="KAF2834901.1"/>
    </source>
</evidence>
<organism evidence="10 11">
    <name type="scientific">Patellaria atrata CBS 101060</name>
    <dbReference type="NCBI Taxonomy" id="1346257"/>
    <lineage>
        <taxon>Eukaryota</taxon>
        <taxon>Fungi</taxon>
        <taxon>Dikarya</taxon>
        <taxon>Ascomycota</taxon>
        <taxon>Pezizomycotina</taxon>
        <taxon>Dothideomycetes</taxon>
        <taxon>Dothideomycetes incertae sedis</taxon>
        <taxon>Patellariales</taxon>
        <taxon>Patellariaceae</taxon>
        <taxon>Patellaria</taxon>
    </lineage>
</organism>
<sequence length="241" mass="25807">MPTSDCPEVLPQCLNTFLDESTCADNTDASCYCKEANFIRDVMECVTSWGADDDVIADALSYLTAPLLCTRLPTRLCSPFLPTQPSLSQQFPSQLVHRIHLLRLSLFPSTHPSLSQRILRHTPLLRSSLPSPRHPLMQFLAPLTKIISTVVTVPQVAFTSQPEEETSPETPVVNLMPVTTPAYAPVVTTTPAGFAPTTFGTVPVVPTGVETSPAQFTGAASNIKAGSFVGAAIIGAFALVL</sequence>
<keyword evidence="5" id="KW-0325">Glycoprotein</keyword>
<keyword evidence="5" id="KW-0472">Membrane</keyword>
<dbReference type="OrthoDB" id="5431405at2759"/>
<dbReference type="AlphaFoldDB" id="A0A9P4S295"/>
<evidence type="ECO:0000256" key="3">
    <source>
        <dbReference type="ARBA" id="ARBA00010031"/>
    </source>
</evidence>
<dbReference type="Pfam" id="PF05730">
    <property type="entry name" value="CFEM"/>
    <property type="match status" value="1"/>
</dbReference>
<dbReference type="EMBL" id="MU006113">
    <property type="protein sequence ID" value="KAF2834901.1"/>
    <property type="molecule type" value="Genomic_DNA"/>
</dbReference>
<evidence type="ECO:0000256" key="8">
    <source>
        <dbReference type="ARBA" id="ARBA00023288"/>
    </source>
</evidence>
<dbReference type="Proteomes" id="UP000799429">
    <property type="component" value="Unassembled WGS sequence"/>
</dbReference>
<evidence type="ECO:0000256" key="6">
    <source>
        <dbReference type="ARBA" id="ARBA00022729"/>
    </source>
</evidence>
<proteinExistence type="inferred from homology"/>
<dbReference type="InterPro" id="IPR008427">
    <property type="entry name" value="Extracellular_membr_CFEM_dom"/>
</dbReference>
<dbReference type="GO" id="GO:0005576">
    <property type="term" value="C:extracellular region"/>
    <property type="evidence" value="ECO:0007669"/>
    <property type="project" value="UniProtKB-SubCell"/>
</dbReference>
<reference evidence="10" key="1">
    <citation type="journal article" date="2020" name="Stud. Mycol.">
        <title>101 Dothideomycetes genomes: a test case for predicting lifestyles and emergence of pathogens.</title>
        <authorList>
            <person name="Haridas S."/>
            <person name="Albert R."/>
            <person name="Binder M."/>
            <person name="Bloem J."/>
            <person name="Labutti K."/>
            <person name="Salamov A."/>
            <person name="Andreopoulos B."/>
            <person name="Baker S."/>
            <person name="Barry K."/>
            <person name="Bills G."/>
            <person name="Bluhm B."/>
            <person name="Cannon C."/>
            <person name="Castanera R."/>
            <person name="Culley D."/>
            <person name="Daum C."/>
            <person name="Ezra D."/>
            <person name="Gonzalez J."/>
            <person name="Henrissat B."/>
            <person name="Kuo A."/>
            <person name="Liang C."/>
            <person name="Lipzen A."/>
            <person name="Lutzoni F."/>
            <person name="Magnuson J."/>
            <person name="Mondo S."/>
            <person name="Nolan M."/>
            <person name="Ohm R."/>
            <person name="Pangilinan J."/>
            <person name="Park H.-J."/>
            <person name="Ramirez L."/>
            <person name="Alfaro M."/>
            <person name="Sun H."/>
            <person name="Tritt A."/>
            <person name="Yoshinaga Y."/>
            <person name="Zwiers L.-H."/>
            <person name="Turgeon B."/>
            <person name="Goodwin S."/>
            <person name="Spatafora J."/>
            <person name="Crous P."/>
            <person name="Grigoriev I."/>
        </authorList>
    </citation>
    <scope>NUCLEOTIDE SEQUENCE</scope>
    <source>
        <strain evidence="10">CBS 101060</strain>
    </source>
</reference>
<protein>
    <recommendedName>
        <fullName evidence="9">CFEM domain-containing protein</fullName>
    </recommendedName>
</protein>
<dbReference type="GO" id="GO:0098552">
    <property type="term" value="C:side of membrane"/>
    <property type="evidence" value="ECO:0007669"/>
    <property type="project" value="UniProtKB-KW"/>
</dbReference>
<keyword evidence="7" id="KW-1015">Disulfide bond</keyword>
<evidence type="ECO:0000256" key="4">
    <source>
        <dbReference type="ARBA" id="ARBA00022525"/>
    </source>
</evidence>
<accession>A0A9P4S295</accession>
<comment type="subcellular location">
    <subcellularLocation>
        <location evidence="1">Membrane</location>
        <topology evidence="1">Lipid-anchor</topology>
        <topology evidence="1">GPI-anchor</topology>
    </subcellularLocation>
    <subcellularLocation>
        <location evidence="2">Secreted</location>
    </subcellularLocation>
</comment>
<comment type="similarity">
    <text evidence="3">Belongs to the RBT5 family.</text>
</comment>
<comment type="caution">
    <text evidence="10">The sequence shown here is derived from an EMBL/GenBank/DDBJ whole genome shotgun (WGS) entry which is preliminary data.</text>
</comment>
<keyword evidence="5" id="KW-0336">GPI-anchor</keyword>
<name>A0A9P4S295_9PEZI</name>
<gene>
    <name evidence="10" type="ORF">M501DRAFT_482462</name>
</gene>
<feature type="domain" description="CFEM" evidence="9">
    <location>
        <begin position="4"/>
        <end position="52"/>
    </location>
</feature>
<keyword evidence="8" id="KW-0449">Lipoprotein</keyword>